<name>A0A4C1XEA5_EUMVA</name>
<evidence type="ECO:0000313" key="2">
    <source>
        <dbReference type="EMBL" id="GBP61312.1"/>
    </source>
</evidence>
<evidence type="ECO:0000313" key="3">
    <source>
        <dbReference type="Proteomes" id="UP000299102"/>
    </source>
</evidence>
<feature type="region of interest" description="Disordered" evidence="1">
    <location>
        <begin position="52"/>
        <end position="90"/>
    </location>
</feature>
<sequence length="90" mass="9826">MEGTAYEGSAGRLTLLMPRVIPPQKLTRIGRATRRPLSKHLNNSIRLREFENGRQTGRARNPARLIPAGGRVTRECGPASARGPRRGAGL</sequence>
<evidence type="ECO:0000256" key="1">
    <source>
        <dbReference type="SAM" id="MobiDB-lite"/>
    </source>
</evidence>
<keyword evidence="3" id="KW-1185">Reference proteome</keyword>
<gene>
    <name evidence="2" type="ORF">EVAR_53227_1</name>
</gene>
<dbReference type="AlphaFoldDB" id="A0A4C1XEA5"/>
<accession>A0A4C1XEA5</accession>
<reference evidence="2 3" key="1">
    <citation type="journal article" date="2019" name="Commun. Biol.">
        <title>The bagworm genome reveals a unique fibroin gene that provides high tensile strength.</title>
        <authorList>
            <person name="Kono N."/>
            <person name="Nakamura H."/>
            <person name="Ohtoshi R."/>
            <person name="Tomita M."/>
            <person name="Numata K."/>
            <person name="Arakawa K."/>
        </authorList>
    </citation>
    <scope>NUCLEOTIDE SEQUENCE [LARGE SCALE GENOMIC DNA]</scope>
</reference>
<dbReference type="EMBL" id="BGZK01000811">
    <property type="protein sequence ID" value="GBP61312.1"/>
    <property type="molecule type" value="Genomic_DNA"/>
</dbReference>
<protein>
    <submittedName>
        <fullName evidence="2">Uncharacterized protein</fullName>
    </submittedName>
</protein>
<dbReference type="Proteomes" id="UP000299102">
    <property type="component" value="Unassembled WGS sequence"/>
</dbReference>
<comment type="caution">
    <text evidence="2">The sequence shown here is derived from an EMBL/GenBank/DDBJ whole genome shotgun (WGS) entry which is preliminary data.</text>
</comment>
<proteinExistence type="predicted"/>
<organism evidence="2 3">
    <name type="scientific">Eumeta variegata</name>
    <name type="common">Bagworm moth</name>
    <name type="synonym">Eumeta japonica</name>
    <dbReference type="NCBI Taxonomy" id="151549"/>
    <lineage>
        <taxon>Eukaryota</taxon>
        <taxon>Metazoa</taxon>
        <taxon>Ecdysozoa</taxon>
        <taxon>Arthropoda</taxon>
        <taxon>Hexapoda</taxon>
        <taxon>Insecta</taxon>
        <taxon>Pterygota</taxon>
        <taxon>Neoptera</taxon>
        <taxon>Endopterygota</taxon>
        <taxon>Lepidoptera</taxon>
        <taxon>Glossata</taxon>
        <taxon>Ditrysia</taxon>
        <taxon>Tineoidea</taxon>
        <taxon>Psychidae</taxon>
        <taxon>Oiketicinae</taxon>
        <taxon>Eumeta</taxon>
    </lineage>
</organism>